<evidence type="ECO:0000313" key="3">
    <source>
        <dbReference type="Proteomes" id="UP000076962"/>
    </source>
</evidence>
<feature type="transmembrane region" description="Helical" evidence="1">
    <location>
        <begin position="94"/>
        <end position="113"/>
    </location>
</feature>
<gene>
    <name evidence="2" type="ORF">THIOM_002074</name>
</gene>
<accession>A0A176S291</accession>
<proteinExistence type="predicted"/>
<feature type="transmembrane region" description="Helical" evidence="1">
    <location>
        <begin position="120"/>
        <end position="140"/>
    </location>
</feature>
<dbReference type="GO" id="GO:0005886">
    <property type="term" value="C:plasma membrane"/>
    <property type="evidence" value="ECO:0007669"/>
    <property type="project" value="TreeGrafter"/>
</dbReference>
<keyword evidence="1" id="KW-0812">Transmembrane</keyword>
<dbReference type="GO" id="GO:0042910">
    <property type="term" value="F:xenobiotic transmembrane transporter activity"/>
    <property type="evidence" value="ECO:0007669"/>
    <property type="project" value="TreeGrafter"/>
</dbReference>
<protein>
    <submittedName>
        <fullName evidence="2">Acriflavin resistance protein</fullName>
    </submittedName>
</protein>
<dbReference type="Gene3D" id="1.20.1640.10">
    <property type="entry name" value="Multidrug efflux transporter AcrB transmembrane domain"/>
    <property type="match status" value="1"/>
</dbReference>
<comment type="caution">
    <text evidence="2">The sequence shown here is derived from an EMBL/GenBank/DDBJ whole genome shotgun (WGS) entry which is preliminary data.</text>
</comment>
<organism evidence="2 3">
    <name type="scientific">Candidatus Thiomargarita nelsonii</name>
    <dbReference type="NCBI Taxonomy" id="1003181"/>
    <lineage>
        <taxon>Bacteria</taxon>
        <taxon>Pseudomonadati</taxon>
        <taxon>Pseudomonadota</taxon>
        <taxon>Gammaproteobacteria</taxon>
        <taxon>Thiotrichales</taxon>
        <taxon>Thiotrichaceae</taxon>
        <taxon>Thiomargarita</taxon>
    </lineage>
</organism>
<dbReference type="PATRIC" id="fig|1003181.4.peg.2853"/>
<dbReference type="PANTHER" id="PTHR32063:SF18">
    <property type="entry name" value="CATION EFFLUX SYSTEM PROTEIN"/>
    <property type="match status" value="1"/>
</dbReference>
<name>A0A176S291_9GAMM</name>
<dbReference type="PANTHER" id="PTHR32063">
    <property type="match status" value="1"/>
</dbReference>
<feature type="transmembrane region" description="Helical" evidence="1">
    <location>
        <begin position="146"/>
        <end position="167"/>
    </location>
</feature>
<dbReference type="EMBL" id="LUTY01001146">
    <property type="protein sequence ID" value="OAD22135.1"/>
    <property type="molecule type" value="Genomic_DNA"/>
</dbReference>
<dbReference type="AlphaFoldDB" id="A0A176S291"/>
<dbReference type="SUPFAM" id="SSF82866">
    <property type="entry name" value="Multidrug efflux transporter AcrB transmembrane domain"/>
    <property type="match status" value="1"/>
</dbReference>
<feature type="transmembrane region" description="Helical" evidence="1">
    <location>
        <begin position="222"/>
        <end position="244"/>
    </location>
</feature>
<keyword evidence="1" id="KW-1133">Transmembrane helix</keyword>
<dbReference type="Gene3D" id="3.30.70.1440">
    <property type="entry name" value="Multidrug efflux transporter AcrB pore domain"/>
    <property type="match status" value="1"/>
</dbReference>
<dbReference type="Proteomes" id="UP000076962">
    <property type="component" value="Unassembled WGS sequence"/>
</dbReference>
<keyword evidence="1" id="KW-0472">Membrane</keyword>
<evidence type="ECO:0000313" key="2">
    <source>
        <dbReference type="EMBL" id="OAD22135.1"/>
    </source>
</evidence>
<feature type="transmembrane region" description="Helical" evidence="1">
    <location>
        <begin position="195"/>
        <end position="216"/>
    </location>
</feature>
<dbReference type="InterPro" id="IPR001036">
    <property type="entry name" value="Acrflvin-R"/>
</dbReference>
<dbReference type="PRINTS" id="PR00702">
    <property type="entry name" value="ACRIFLAVINRP"/>
</dbReference>
<reference evidence="2 3" key="1">
    <citation type="submission" date="2016-05" db="EMBL/GenBank/DDBJ databases">
        <title>Single-cell genome of chain-forming Candidatus Thiomargarita nelsonii and comparison to other large sulfur-oxidizing bacteria.</title>
        <authorList>
            <person name="Winkel M."/>
            <person name="Salman V."/>
            <person name="Woyke T."/>
            <person name="Schulz-Vogt H."/>
            <person name="Richter M."/>
            <person name="Flood B."/>
            <person name="Bailey J."/>
            <person name="Amann R."/>
            <person name="Mussmann M."/>
        </authorList>
    </citation>
    <scope>NUCLEOTIDE SEQUENCE [LARGE SCALE GENOMIC DNA]</scope>
    <source>
        <strain evidence="2 3">THI036</strain>
    </source>
</reference>
<dbReference type="Gene3D" id="3.30.2090.10">
    <property type="entry name" value="Multidrug efflux transporter AcrB TolC docking domain, DN and DC subdomains"/>
    <property type="match status" value="1"/>
</dbReference>
<evidence type="ECO:0000256" key="1">
    <source>
        <dbReference type="SAM" id="Phobius"/>
    </source>
</evidence>
<dbReference type="InterPro" id="IPR027463">
    <property type="entry name" value="AcrB_DN_DC_subdom"/>
</dbReference>
<sequence>MDSIKDIQIWSPAAQQSIPIREVVSGFETVWIDPLVHRRNRKRTITPQCDPKAGNASVLFERIRPKIEAIELPIGYEMEWGGEYEDSTEAQQALAVNMPITFLAMVLVVIFLFNALRQPLIIWLSVPLAIIGVALGLLLTDHSFDFMALLGFLSLSGMLIKNAIVLVDQIDLEIREGKTSFNAILDSSVSRMRPVTMTAITTVFGMIPLLFDAFFIGMAVTIMFGLAFATVLTLIVVPVLYAIFFRVPYEKKMA</sequence>
<keyword evidence="3" id="KW-1185">Reference proteome</keyword>
<dbReference type="Pfam" id="PF00873">
    <property type="entry name" value="ACR_tran"/>
    <property type="match status" value="1"/>
</dbReference>